<accession>A0ABN6H6E9</accession>
<evidence type="ECO:0000256" key="1">
    <source>
        <dbReference type="SAM" id="MobiDB-lite"/>
    </source>
</evidence>
<evidence type="ECO:0000259" key="4">
    <source>
        <dbReference type="PROSITE" id="PS51781"/>
    </source>
</evidence>
<keyword evidence="2" id="KW-0472">Membrane</keyword>
<keyword evidence="3" id="KW-0732">Signal</keyword>
<keyword evidence="6" id="KW-1185">Reference proteome</keyword>
<dbReference type="PANTHER" id="PTHR40940">
    <property type="entry name" value="PROTEIN BATD-RELATED"/>
    <property type="match status" value="1"/>
</dbReference>
<dbReference type="EMBL" id="AP024702">
    <property type="protein sequence ID" value="BCX49225.1"/>
    <property type="molecule type" value="Genomic_DNA"/>
</dbReference>
<feature type="region of interest" description="Disordered" evidence="1">
    <location>
        <begin position="803"/>
        <end position="822"/>
    </location>
</feature>
<evidence type="ECO:0000256" key="3">
    <source>
        <dbReference type="SAM" id="SignalP"/>
    </source>
</evidence>
<dbReference type="Proteomes" id="UP001374893">
    <property type="component" value="Chromosome"/>
</dbReference>
<feature type="signal peptide" evidence="3">
    <location>
        <begin position="1"/>
        <end position="31"/>
    </location>
</feature>
<sequence>MMSMFPRSPITRARRWLATALLLAASSLAHAQLEVRMSSQFLVKGEQAILEYVVEGALNPRARLTIPEVPNLSIRPVGYGAEPRMSFGRRREFVFSYAVTSYEPGTYTIPPAVLDSDGATTSSAPVKVRIYHETDLEWSTVDVGGTNMRYAAAFRTIDDQPFVKEVLPTELKIYLPANQRVEDWGIPEFERDGIAAWRFEPRPSLGRANLLGTSYYAVSYPSTLSPTRSGEVRLGPAKLRLMTVQTSVRDFGSAFYAPANLVISPLTLNARDLPGGAPEGFKDAVGKFELSVTASETEVREGDPVNVNIIVSGAGNLDTMDPPQPIDSEGWKLYPPSSVQLGERRAIQGAASFRQFMRPLRPQNAIPPFRLVYFDPETEEYVRLLSNSIPLKMLPSTNPAPGHRAVPMALPMPVEEMTDILGLVNTGAKLLPAGTDGLIAKWWQLIPAAIAVILFFRMLQLHWFPRFHKDPDEVARMRELRKLDRAPSDARGFYRATGHFVERWLGDREDPVTRDILAKRDQTCFTEEVEGESVSRSERQRVLRGLRKLALPVLVLLACLSPTLRAEDMPATEPADGEPDALAAYEQGSYGEAARIWLESGPYDRLPADTLYNIGNATYRLGVPGEAALYWRRALSRDETHAEARQNLRFFERKFGSIAIKRPDYQYTLAKLPLVAWKNFVWAGAWMLGLGLLVFPATRYGSRLRIVAIAAMVTSPLLTGAGICGWYYYPDDARFAPLAEQAVITADRASVRTDAARNAPLVIEAPAGSLCRVVSERGEWSYIAFTNDTRGWLQTSRIGKLIPEGDPVPPAIPAPTEDDKSA</sequence>
<dbReference type="Gene3D" id="1.25.40.10">
    <property type="entry name" value="Tetratricopeptide repeat domain"/>
    <property type="match status" value="1"/>
</dbReference>
<proteinExistence type="predicted"/>
<keyword evidence="2" id="KW-0812">Transmembrane</keyword>
<feature type="transmembrane region" description="Helical" evidence="2">
    <location>
        <begin position="675"/>
        <end position="695"/>
    </location>
</feature>
<dbReference type="SUPFAM" id="SSF48452">
    <property type="entry name" value="TPR-like"/>
    <property type="match status" value="1"/>
</dbReference>
<gene>
    <name evidence="5" type="ORF">HAHE_31330</name>
</gene>
<dbReference type="Pfam" id="PF13584">
    <property type="entry name" value="BatD"/>
    <property type="match status" value="1"/>
</dbReference>
<feature type="domain" description="SH3b" evidence="4">
    <location>
        <begin position="739"/>
        <end position="802"/>
    </location>
</feature>
<dbReference type="PANTHER" id="PTHR40940:SF2">
    <property type="entry name" value="BATD"/>
    <property type="match status" value="1"/>
</dbReference>
<evidence type="ECO:0000313" key="6">
    <source>
        <dbReference type="Proteomes" id="UP001374893"/>
    </source>
</evidence>
<organism evidence="5 6">
    <name type="scientific">Haloferula helveola</name>
    <dbReference type="NCBI Taxonomy" id="490095"/>
    <lineage>
        <taxon>Bacteria</taxon>
        <taxon>Pseudomonadati</taxon>
        <taxon>Verrucomicrobiota</taxon>
        <taxon>Verrucomicrobiia</taxon>
        <taxon>Verrucomicrobiales</taxon>
        <taxon>Verrucomicrobiaceae</taxon>
        <taxon>Haloferula</taxon>
    </lineage>
</organism>
<name>A0ABN6H6E9_9BACT</name>
<dbReference type="InterPro" id="IPR011990">
    <property type="entry name" value="TPR-like_helical_dom_sf"/>
</dbReference>
<dbReference type="InterPro" id="IPR003646">
    <property type="entry name" value="SH3-like_bac-type"/>
</dbReference>
<dbReference type="InterPro" id="IPR025738">
    <property type="entry name" value="BatD"/>
</dbReference>
<feature type="chain" id="PRO_5046415519" evidence="3">
    <location>
        <begin position="32"/>
        <end position="822"/>
    </location>
</feature>
<feature type="transmembrane region" description="Helical" evidence="2">
    <location>
        <begin position="707"/>
        <end position="729"/>
    </location>
</feature>
<reference evidence="5 6" key="1">
    <citation type="submission" date="2021-06" db="EMBL/GenBank/DDBJ databases">
        <title>Complete genome of Haloferula helveola possessing various polysaccharide degrading enzymes.</title>
        <authorList>
            <person name="Takami H."/>
            <person name="Huang C."/>
            <person name="Hamasaki K."/>
        </authorList>
    </citation>
    <scope>NUCLEOTIDE SEQUENCE [LARGE SCALE GENOMIC DNA]</scope>
    <source>
        <strain evidence="5 6">CN-1</strain>
    </source>
</reference>
<dbReference type="Gene3D" id="2.30.30.40">
    <property type="entry name" value="SH3 Domains"/>
    <property type="match status" value="1"/>
</dbReference>
<evidence type="ECO:0000256" key="2">
    <source>
        <dbReference type="SAM" id="Phobius"/>
    </source>
</evidence>
<evidence type="ECO:0000313" key="5">
    <source>
        <dbReference type="EMBL" id="BCX49225.1"/>
    </source>
</evidence>
<protein>
    <submittedName>
        <fullName evidence="5">Aerotolerance protein BatD</fullName>
    </submittedName>
</protein>
<keyword evidence="2" id="KW-1133">Transmembrane helix</keyword>
<dbReference type="PROSITE" id="PS51781">
    <property type="entry name" value="SH3B"/>
    <property type="match status" value="1"/>
</dbReference>